<gene>
    <name evidence="4" type="ORF">GCM10011332_11010</name>
</gene>
<evidence type="ECO:0000313" key="5">
    <source>
        <dbReference type="Proteomes" id="UP000632498"/>
    </source>
</evidence>
<comment type="caution">
    <text evidence="4">The sequence shown here is derived from an EMBL/GenBank/DDBJ whole genome shotgun (WGS) entry which is preliminary data.</text>
</comment>
<dbReference type="AlphaFoldDB" id="A0A917F843"/>
<name>A0A917F843_9PROT</name>
<reference evidence="4" key="2">
    <citation type="submission" date="2020-09" db="EMBL/GenBank/DDBJ databases">
        <authorList>
            <person name="Sun Q."/>
            <person name="Zhou Y."/>
        </authorList>
    </citation>
    <scope>NUCLEOTIDE SEQUENCE</scope>
    <source>
        <strain evidence="4">CGMCC 1.15254</strain>
    </source>
</reference>
<feature type="region of interest" description="Disordered" evidence="1">
    <location>
        <begin position="176"/>
        <end position="206"/>
    </location>
</feature>
<organism evidence="4 5">
    <name type="scientific">Terasakiella brassicae</name>
    <dbReference type="NCBI Taxonomy" id="1634917"/>
    <lineage>
        <taxon>Bacteria</taxon>
        <taxon>Pseudomonadati</taxon>
        <taxon>Pseudomonadota</taxon>
        <taxon>Alphaproteobacteria</taxon>
        <taxon>Rhodospirillales</taxon>
        <taxon>Terasakiellaceae</taxon>
        <taxon>Terasakiella</taxon>
    </lineage>
</organism>
<feature type="domain" description="FecR protein" evidence="3">
    <location>
        <begin position="60"/>
        <end position="157"/>
    </location>
</feature>
<feature type="signal peptide" evidence="2">
    <location>
        <begin position="1"/>
        <end position="21"/>
    </location>
</feature>
<feature type="chain" id="PRO_5037869664" description="FecR protein domain-containing protein" evidence="2">
    <location>
        <begin position="22"/>
        <end position="206"/>
    </location>
</feature>
<reference evidence="4" key="1">
    <citation type="journal article" date="2014" name="Int. J. Syst. Evol. Microbiol.">
        <title>Complete genome sequence of Corynebacterium casei LMG S-19264T (=DSM 44701T), isolated from a smear-ripened cheese.</title>
        <authorList>
            <consortium name="US DOE Joint Genome Institute (JGI-PGF)"/>
            <person name="Walter F."/>
            <person name="Albersmeier A."/>
            <person name="Kalinowski J."/>
            <person name="Ruckert C."/>
        </authorList>
    </citation>
    <scope>NUCLEOTIDE SEQUENCE</scope>
    <source>
        <strain evidence="4">CGMCC 1.15254</strain>
    </source>
</reference>
<sequence>MKRFIPLFFLALILAGFAAQADFAKGVAGKVHLISGSALAVQNAQVRVLKEGDQVMIGDILSTGPDSRLEIAMADDGRFKLGAQTSFVVNDYTFGTGNDNVVVELLKGAMDGVSGSIAKANPDGMKVLTRHATIGIRGTKFFVGEMEGKLQVAHWSGGGVHVKNHAGEVFLKGENTGTTLEHDHVAPTPAQDWGDEKREKAKSLVH</sequence>
<evidence type="ECO:0000256" key="2">
    <source>
        <dbReference type="SAM" id="SignalP"/>
    </source>
</evidence>
<proteinExistence type="predicted"/>
<feature type="compositionally biased region" description="Basic and acidic residues" evidence="1">
    <location>
        <begin position="194"/>
        <end position="206"/>
    </location>
</feature>
<dbReference type="Pfam" id="PF04773">
    <property type="entry name" value="FecR"/>
    <property type="match status" value="1"/>
</dbReference>
<evidence type="ECO:0000256" key="1">
    <source>
        <dbReference type="SAM" id="MobiDB-lite"/>
    </source>
</evidence>
<evidence type="ECO:0000313" key="4">
    <source>
        <dbReference type="EMBL" id="GGF59194.1"/>
    </source>
</evidence>
<protein>
    <recommendedName>
        <fullName evidence="3">FecR protein domain-containing protein</fullName>
    </recommendedName>
</protein>
<keyword evidence="5" id="KW-1185">Reference proteome</keyword>
<evidence type="ECO:0000259" key="3">
    <source>
        <dbReference type="Pfam" id="PF04773"/>
    </source>
</evidence>
<dbReference type="EMBL" id="BMHV01000006">
    <property type="protein sequence ID" value="GGF59194.1"/>
    <property type="molecule type" value="Genomic_DNA"/>
</dbReference>
<dbReference type="InterPro" id="IPR006860">
    <property type="entry name" value="FecR"/>
</dbReference>
<dbReference type="PANTHER" id="PTHR38731">
    <property type="entry name" value="LIPL45-RELATED LIPOPROTEIN-RELATED"/>
    <property type="match status" value="1"/>
</dbReference>
<dbReference type="RefSeq" id="WP_188662570.1">
    <property type="nucleotide sequence ID" value="NZ_BMHV01000006.1"/>
</dbReference>
<keyword evidence="2" id="KW-0732">Signal</keyword>
<accession>A0A917F843</accession>
<dbReference type="Proteomes" id="UP000632498">
    <property type="component" value="Unassembled WGS sequence"/>
</dbReference>
<dbReference type="Gene3D" id="2.60.120.1440">
    <property type="match status" value="1"/>
</dbReference>
<dbReference type="PANTHER" id="PTHR38731:SF1">
    <property type="entry name" value="FECR PROTEIN DOMAIN-CONTAINING PROTEIN"/>
    <property type="match status" value="1"/>
</dbReference>